<feature type="region of interest" description="Disordered" evidence="1">
    <location>
        <begin position="1"/>
        <end position="67"/>
    </location>
</feature>
<organism evidence="2 3">
    <name type="scientific">Pseudomonas typographi</name>
    <dbReference type="NCBI Taxonomy" id="2715964"/>
    <lineage>
        <taxon>Bacteria</taxon>
        <taxon>Pseudomonadati</taxon>
        <taxon>Pseudomonadota</taxon>
        <taxon>Gammaproteobacteria</taxon>
        <taxon>Pseudomonadales</taxon>
        <taxon>Pseudomonadaceae</taxon>
        <taxon>Pseudomonas</taxon>
    </lineage>
</organism>
<keyword evidence="3" id="KW-1185">Reference proteome</keyword>
<gene>
    <name evidence="2" type="ORF">HAQ05_09235</name>
</gene>
<feature type="compositionally biased region" description="Basic and acidic residues" evidence="1">
    <location>
        <begin position="47"/>
        <end position="67"/>
    </location>
</feature>
<evidence type="ECO:0008006" key="4">
    <source>
        <dbReference type="Google" id="ProtNLM"/>
    </source>
</evidence>
<sequence length="67" mass="7687">MHPTPRRSAVAKPEAPARDSTGKPVDVNRRNPRTEQVDEVIPPTSIKRKEQDAETLERRDETVERKL</sequence>
<protein>
    <recommendedName>
        <fullName evidence="4">Aspartate-semialdehyde dehydrogenase</fullName>
    </recommendedName>
</protein>
<reference evidence="2 3" key="1">
    <citation type="journal article" date="2020" name="Insects">
        <title>Bacteria Belonging to Pseudomonas typographi sp. nov. from the Bark Beetle Ips typographus Have Genomic Potential to Aid in the Host Ecology.</title>
        <authorList>
            <person name="Peral-Aranega E."/>
            <person name="Saati-Santamaria Z."/>
            <person name="Kolarik M."/>
            <person name="Rivas R."/>
            <person name="Garcia-Fraile P."/>
        </authorList>
    </citation>
    <scope>NUCLEOTIDE SEQUENCE [LARGE SCALE GENOMIC DNA]</scope>
    <source>
        <strain evidence="2 3">CA3A</strain>
    </source>
</reference>
<evidence type="ECO:0000313" key="2">
    <source>
        <dbReference type="EMBL" id="MBD1598888.1"/>
    </source>
</evidence>
<comment type="caution">
    <text evidence="2">The sequence shown here is derived from an EMBL/GenBank/DDBJ whole genome shotgun (WGS) entry which is preliminary data.</text>
</comment>
<evidence type="ECO:0000256" key="1">
    <source>
        <dbReference type="SAM" id="MobiDB-lite"/>
    </source>
</evidence>
<dbReference type="EMBL" id="JAAOCA010000009">
    <property type="protein sequence ID" value="MBD1598888.1"/>
    <property type="molecule type" value="Genomic_DNA"/>
</dbReference>
<dbReference type="Proteomes" id="UP000805841">
    <property type="component" value="Unassembled WGS sequence"/>
</dbReference>
<evidence type="ECO:0000313" key="3">
    <source>
        <dbReference type="Proteomes" id="UP000805841"/>
    </source>
</evidence>
<accession>A0ABR7Z094</accession>
<name>A0ABR7Z094_9PSED</name>
<feature type="compositionally biased region" description="Basic and acidic residues" evidence="1">
    <location>
        <begin position="15"/>
        <end position="36"/>
    </location>
</feature>
<proteinExistence type="predicted"/>